<dbReference type="SMART" id="SM00388">
    <property type="entry name" value="HisKA"/>
    <property type="match status" value="1"/>
</dbReference>
<keyword evidence="4" id="KW-1003">Cell membrane</keyword>
<dbReference type="Pfam" id="PF00072">
    <property type="entry name" value="Response_reg"/>
    <property type="match status" value="1"/>
</dbReference>
<comment type="catalytic activity">
    <reaction evidence="1">
        <text>ATP + protein L-histidine = ADP + protein N-phospho-L-histidine.</text>
        <dbReference type="EC" id="2.7.13.3"/>
    </reaction>
</comment>
<keyword evidence="9" id="KW-0418">Kinase</keyword>
<evidence type="ECO:0000259" key="15">
    <source>
        <dbReference type="PROSITE" id="PS50109"/>
    </source>
</evidence>
<evidence type="ECO:0000256" key="3">
    <source>
        <dbReference type="ARBA" id="ARBA00012438"/>
    </source>
</evidence>
<dbReference type="CDD" id="cd06225">
    <property type="entry name" value="HAMP"/>
    <property type="match status" value="1"/>
</dbReference>
<dbReference type="PROSITE" id="PS50110">
    <property type="entry name" value="RESPONSE_REGULATORY"/>
    <property type="match status" value="1"/>
</dbReference>
<dbReference type="GO" id="GO:0005524">
    <property type="term" value="F:ATP binding"/>
    <property type="evidence" value="ECO:0007669"/>
    <property type="project" value="UniProtKB-KW"/>
</dbReference>
<dbReference type="InterPro" id="IPR029151">
    <property type="entry name" value="Sensor-like_sf"/>
</dbReference>
<evidence type="ECO:0000256" key="4">
    <source>
        <dbReference type="ARBA" id="ARBA00022475"/>
    </source>
</evidence>
<evidence type="ECO:0000256" key="14">
    <source>
        <dbReference type="SAM" id="Phobius"/>
    </source>
</evidence>
<feature type="domain" description="PAS" evidence="17">
    <location>
        <begin position="543"/>
        <end position="613"/>
    </location>
</feature>
<sequence>MTLATRLAVAMILLVAVAIAAVGWLSHYSLEQAFLPRVLERIESQSRLLASQLEAQTAGAHADIVTFSANAAVRGMIDAHFNGGVDPTDRLSEKTWRERLLTRLLADVGAHPAYAKFRVIGADGREYLRVDRSGPGGSVRIVPDEALQSKDDRFFFQDAIKLSEDQIYVSPVDLNVDDGVIQMPHVPTLRVAGPLFGPDHRLFGIVVVNIDMRQVFDRIRISMRQGESVYVVGRNGDYLVHPDRTREFGSQLGTPTRWQDDFPYFAATTGSTLTATQVVPDSDGKPSGTAIAPAILAEGQWVAIIRVVPNAVFMAPAVIIQRTTITIGLIAVMVAAVLAVLLARSLTRPIGRLTAAVEAIGRGKPANIPMDASGETGMLARAFARMVEETKAKTSALEHEVEERRRTEAARDQLAVRERLFSAAVESSDDSIVLQTLDGIIIGWNGAAERLYGHSAEEAVGQPTSIILPPDRREEGKDYLARIARGERIEHFETMRVHKDGSPVEISVSLSPIRGASGEIIGASGSARRLTDERRTERALQQQLEERRQLFDASQDLIMIMNSRGHIVQISPSSETILGYRPDEMIGRSGVDFIHPAHLEQSREEMRALRNGGSPKLADTRCFHKDGHEVWLSWLGNWSDQARRFFFVGRDMTEARLAEESLRESEHLARNIVETALDAFVQTDDRSTILNWSSRAEELFGWRRDEVLGRNAIDLIVAEAERERVTAGLARFLESAEGQTLNRRRELMCRRRDGKDFKAELSVTALRRREGVLFNVFYRDLTDKIASEERIRHAEKMEAVGQLTGGVAHDFNNILTVITGTIEILGEAVAKEPELVAITKMIDEAAGRGAELTQHLLAFARKQPLQPREIDINSLIIDTAKLLRPTLGEQIQIESVFEDESCVGIVDPNQLTTALLNLALNARDAMPGGGKLIVETGAAYLDEVYASANDVPPGRYVLIAVSDTGTGIPANMLARVFDPFFTSKGPGKGTGLGLSMVYGFIKQSAGHIKIYSEEGHGTTIKMYLPPGKTPTAVGEGVTQAAVEGGHETILVVEDDRLVREYVLAQLHSLGYVTLQAANAAEALAIVASGKPFDLLFTDVIMPGKMNGRQLADEVLKMHPDLRVVFTSGYTENAIIHHGRLDLGVLLLAKPYRKSDLARIIRKALSG</sequence>
<evidence type="ECO:0000259" key="19">
    <source>
        <dbReference type="PROSITE" id="PS50885"/>
    </source>
</evidence>
<feature type="modified residue" description="4-aspartylphosphate" evidence="13">
    <location>
        <position position="1098"/>
    </location>
</feature>
<dbReference type="AlphaFoldDB" id="A0A5P6P7B4"/>
<feature type="domain" description="PAS" evidence="17">
    <location>
        <begin position="665"/>
        <end position="736"/>
    </location>
</feature>
<dbReference type="SUPFAM" id="SSF55785">
    <property type="entry name" value="PYP-like sensor domain (PAS domain)"/>
    <property type="match status" value="3"/>
</dbReference>
<dbReference type="Gene3D" id="3.40.50.2300">
    <property type="match status" value="1"/>
</dbReference>
<dbReference type="InterPro" id="IPR003594">
    <property type="entry name" value="HATPase_dom"/>
</dbReference>
<protein>
    <recommendedName>
        <fullName evidence="3">histidine kinase</fullName>
        <ecNumber evidence="3">2.7.13.3</ecNumber>
    </recommendedName>
</protein>
<evidence type="ECO:0000256" key="7">
    <source>
        <dbReference type="ARBA" id="ARBA00022692"/>
    </source>
</evidence>
<dbReference type="Gene3D" id="3.30.450.20">
    <property type="entry name" value="PAS domain"/>
    <property type="match status" value="4"/>
</dbReference>
<dbReference type="Pfam" id="PF02518">
    <property type="entry name" value="HATPase_c"/>
    <property type="match status" value="1"/>
</dbReference>
<dbReference type="SMART" id="SM00086">
    <property type="entry name" value="PAC"/>
    <property type="match status" value="3"/>
</dbReference>
<dbReference type="InterPro" id="IPR000014">
    <property type="entry name" value="PAS"/>
</dbReference>
<dbReference type="InterPro" id="IPR000700">
    <property type="entry name" value="PAS-assoc_C"/>
</dbReference>
<dbReference type="SUPFAM" id="SSF55874">
    <property type="entry name" value="ATPase domain of HSP90 chaperone/DNA topoisomerase II/histidine kinase"/>
    <property type="match status" value="1"/>
</dbReference>
<dbReference type="InterPro" id="IPR013655">
    <property type="entry name" value="PAS_fold_3"/>
</dbReference>
<keyword evidence="12" id="KW-0902">Two-component regulatory system</keyword>
<proteinExistence type="predicted"/>
<feature type="domain" description="PAS" evidence="17">
    <location>
        <begin position="417"/>
        <end position="487"/>
    </location>
</feature>
<dbReference type="PRINTS" id="PR00344">
    <property type="entry name" value="BCTRLSENSOR"/>
</dbReference>
<dbReference type="Pfam" id="PF00512">
    <property type="entry name" value="HisKA"/>
    <property type="match status" value="1"/>
</dbReference>
<dbReference type="Pfam" id="PF00989">
    <property type="entry name" value="PAS"/>
    <property type="match status" value="2"/>
</dbReference>
<evidence type="ECO:0000256" key="2">
    <source>
        <dbReference type="ARBA" id="ARBA00004651"/>
    </source>
</evidence>
<keyword evidence="7 14" id="KW-0812">Transmembrane</keyword>
<reference evidence="21" key="1">
    <citation type="submission" date="2019-10" db="EMBL/GenBank/DDBJ databases">
        <title>Complete Genome Sequence of Bradyrhizobium betae type strain PL7HG1T.</title>
        <authorList>
            <person name="Bromfield E.S.P."/>
            <person name="Cloutier S."/>
        </authorList>
    </citation>
    <scope>NUCLEOTIDE SEQUENCE [LARGE SCALE GENOMIC DNA]</scope>
    <source>
        <strain evidence="21">PL7HG1</strain>
    </source>
</reference>
<keyword evidence="6" id="KW-0808">Transferase</keyword>
<dbReference type="PROSITE" id="PS50113">
    <property type="entry name" value="PAC"/>
    <property type="match status" value="2"/>
</dbReference>
<dbReference type="PANTHER" id="PTHR43065:SF49">
    <property type="entry name" value="HISTIDINE KINASE"/>
    <property type="match status" value="1"/>
</dbReference>
<keyword evidence="8" id="KW-0547">Nucleotide-binding</keyword>
<feature type="domain" description="Response regulatory" evidence="16">
    <location>
        <begin position="1048"/>
        <end position="1164"/>
    </location>
</feature>
<dbReference type="InterPro" id="IPR011006">
    <property type="entry name" value="CheY-like_superfamily"/>
</dbReference>
<dbReference type="GO" id="GO:0000155">
    <property type="term" value="F:phosphorelay sensor kinase activity"/>
    <property type="evidence" value="ECO:0007669"/>
    <property type="project" value="InterPro"/>
</dbReference>
<evidence type="ECO:0000259" key="18">
    <source>
        <dbReference type="PROSITE" id="PS50113"/>
    </source>
</evidence>
<feature type="domain" description="PAC" evidence="18">
    <location>
        <begin position="490"/>
        <end position="542"/>
    </location>
</feature>
<dbReference type="Proteomes" id="UP000325641">
    <property type="component" value="Chromosome"/>
</dbReference>
<dbReference type="Gene3D" id="6.10.340.10">
    <property type="match status" value="1"/>
</dbReference>
<dbReference type="CDD" id="cd00130">
    <property type="entry name" value="PAS"/>
    <property type="match status" value="3"/>
</dbReference>
<dbReference type="PANTHER" id="PTHR43065">
    <property type="entry name" value="SENSOR HISTIDINE KINASE"/>
    <property type="match status" value="1"/>
</dbReference>
<dbReference type="GO" id="GO:0005886">
    <property type="term" value="C:plasma membrane"/>
    <property type="evidence" value="ECO:0007669"/>
    <property type="project" value="UniProtKB-SubCell"/>
</dbReference>
<dbReference type="Gene3D" id="3.30.565.10">
    <property type="entry name" value="Histidine kinase-like ATPase, C-terminal domain"/>
    <property type="match status" value="1"/>
</dbReference>
<evidence type="ECO:0000256" key="5">
    <source>
        <dbReference type="ARBA" id="ARBA00022553"/>
    </source>
</evidence>
<dbReference type="SMART" id="SM00448">
    <property type="entry name" value="REC"/>
    <property type="match status" value="1"/>
</dbReference>
<evidence type="ECO:0000313" key="21">
    <source>
        <dbReference type="Proteomes" id="UP000325641"/>
    </source>
</evidence>
<dbReference type="InterPro" id="IPR005467">
    <property type="entry name" value="His_kinase_dom"/>
</dbReference>
<dbReference type="RefSeq" id="WP_151646291.1">
    <property type="nucleotide sequence ID" value="NZ_CP044543.1"/>
</dbReference>
<dbReference type="Pfam" id="PF00672">
    <property type="entry name" value="HAMP"/>
    <property type="match status" value="1"/>
</dbReference>
<organism evidence="20 21">
    <name type="scientific">Bradyrhizobium betae</name>
    <dbReference type="NCBI Taxonomy" id="244734"/>
    <lineage>
        <taxon>Bacteria</taxon>
        <taxon>Pseudomonadati</taxon>
        <taxon>Pseudomonadota</taxon>
        <taxon>Alphaproteobacteria</taxon>
        <taxon>Hyphomicrobiales</taxon>
        <taxon>Nitrobacteraceae</taxon>
        <taxon>Bradyrhizobium</taxon>
    </lineage>
</organism>
<feature type="domain" description="PAC" evidence="18">
    <location>
        <begin position="743"/>
        <end position="793"/>
    </location>
</feature>
<accession>A0A5P6P7B4</accession>
<dbReference type="SMART" id="SM00304">
    <property type="entry name" value="HAMP"/>
    <property type="match status" value="1"/>
</dbReference>
<dbReference type="GO" id="GO:0006355">
    <property type="term" value="P:regulation of DNA-templated transcription"/>
    <property type="evidence" value="ECO:0007669"/>
    <property type="project" value="InterPro"/>
</dbReference>
<keyword evidence="11 14" id="KW-1133">Transmembrane helix</keyword>
<evidence type="ECO:0000256" key="1">
    <source>
        <dbReference type="ARBA" id="ARBA00000085"/>
    </source>
</evidence>
<evidence type="ECO:0000256" key="13">
    <source>
        <dbReference type="PROSITE-ProRule" id="PRU00169"/>
    </source>
</evidence>
<dbReference type="InterPro" id="IPR003660">
    <property type="entry name" value="HAMP_dom"/>
</dbReference>
<evidence type="ECO:0000259" key="16">
    <source>
        <dbReference type="PROSITE" id="PS50110"/>
    </source>
</evidence>
<evidence type="ECO:0000256" key="8">
    <source>
        <dbReference type="ARBA" id="ARBA00022741"/>
    </source>
</evidence>
<dbReference type="SUPFAM" id="SSF47384">
    <property type="entry name" value="Homodimeric domain of signal transducing histidine kinase"/>
    <property type="match status" value="1"/>
</dbReference>
<keyword evidence="5 13" id="KW-0597">Phosphoprotein</keyword>
<dbReference type="InterPro" id="IPR004358">
    <property type="entry name" value="Sig_transdc_His_kin-like_C"/>
</dbReference>
<dbReference type="EMBL" id="CP044543">
    <property type="protein sequence ID" value="QFI73898.1"/>
    <property type="molecule type" value="Genomic_DNA"/>
</dbReference>
<dbReference type="InterPro" id="IPR036097">
    <property type="entry name" value="HisK_dim/P_sf"/>
</dbReference>
<name>A0A5P6P7B4_9BRAD</name>
<dbReference type="OrthoDB" id="9796100at2"/>
<dbReference type="InterPro" id="IPR036890">
    <property type="entry name" value="HATPase_C_sf"/>
</dbReference>
<dbReference type="Pfam" id="PF08447">
    <property type="entry name" value="PAS_3"/>
    <property type="match status" value="1"/>
</dbReference>
<dbReference type="CDD" id="cd18773">
    <property type="entry name" value="PDC1_HK_sensor"/>
    <property type="match status" value="1"/>
</dbReference>
<dbReference type="KEGG" id="bbet:F8237_16650"/>
<evidence type="ECO:0000259" key="17">
    <source>
        <dbReference type="PROSITE" id="PS50112"/>
    </source>
</evidence>
<dbReference type="NCBIfam" id="TIGR00229">
    <property type="entry name" value="sensory_box"/>
    <property type="match status" value="3"/>
</dbReference>
<dbReference type="PROSITE" id="PS50109">
    <property type="entry name" value="HIS_KIN"/>
    <property type="match status" value="1"/>
</dbReference>
<dbReference type="InterPro" id="IPR013767">
    <property type="entry name" value="PAS_fold"/>
</dbReference>
<evidence type="ECO:0000256" key="9">
    <source>
        <dbReference type="ARBA" id="ARBA00022777"/>
    </source>
</evidence>
<feature type="domain" description="HAMP" evidence="19">
    <location>
        <begin position="344"/>
        <end position="395"/>
    </location>
</feature>
<dbReference type="InterPro" id="IPR003661">
    <property type="entry name" value="HisK_dim/P_dom"/>
</dbReference>
<dbReference type="InterPro" id="IPR001610">
    <property type="entry name" value="PAC"/>
</dbReference>
<dbReference type="Gene3D" id="1.10.287.130">
    <property type="match status" value="1"/>
</dbReference>
<dbReference type="PROSITE" id="PS50112">
    <property type="entry name" value="PAS"/>
    <property type="match status" value="3"/>
</dbReference>
<feature type="domain" description="Histidine kinase" evidence="15">
    <location>
        <begin position="806"/>
        <end position="1028"/>
    </location>
</feature>
<dbReference type="SUPFAM" id="SSF52172">
    <property type="entry name" value="CheY-like"/>
    <property type="match status" value="1"/>
</dbReference>
<dbReference type="InterPro" id="IPR001789">
    <property type="entry name" value="Sig_transdc_resp-reg_receiver"/>
</dbReference>
<dbReference type="EC" id="2.7.13.3" evidence="3"/>
<keyword evidence="10" id="KW-0067">ATP-binding</keyword>
<keyword evidence="14" id="KW-0472">Membrane</keyword>
<dbReference type="SMART" id="SM00387">
    <property type="entry name" value="HATPase_c"/>
    <property type="match status" value="1"/>
</dbReference>
<dbReference type="CDD" id="cd00082">
    <property type="entry name" value="HisKA"/>
    <property type="match status" value="1"/>
</dbReference>
<evidence type="ECO:0000256" key="6">
    <source>
        <dbReference type="ARBA" id="ARBA00022679"/>
    </source>
</evidence>
<dbReference type="SMART" id="SM00091">
    <property type="entry name" value="PAS"/>
    <property type="match status" value="3"/>
</dbReference>
<gene>
    <name evidence="20" type="ORF">F8237_16650</name>
</gene>
<evidence type="ECO:0000256" key="12">
    <source>
        <dbReference type="ARBA" id="ARBA00023012"/>
    </source>
</evidence>
<comment type="subcellular location">
    <subcellularLocation>
        <location evidence="2">Cell membrane</location>
        <topology evidence="2">Multi-pass membrane protein</topology>
    </subcellularLocation>
</comment>
<dbReference type="SUPFAM" id="SSF103190">
    <property type="entry name" value="Sensory domain-like"/>
    <property type="match status" value="1"/>
</dbReference>
<dbReference type="InterPro" id="IPR035965">
    <property type="entry name" value="PAS-like_dom_sf"/>
</dbReference>
<dbReference type="PROSITE" id="PS50885">
    <property type="entry name" value="HAMP"/>
    <property type="match status" value="1"/>
</dbReference>
<evidence type="ECO:0000256" key="11">
    <source>
        <dbReference type="ARBA" id="ARBA00022989"/>
    </source>
</evidence>
<evidence type="ECO:0000313" key="20">
    <source>
        <dbReference type="EMBL" id="QFI73898.1"/>
    </source>
</evidence>
<feature type="transmembrane region" description="Helical" evidence="14">
    <location>
        <begin position="325"/>
        <end position="343"/>
    </location>
</feature>
<evidence type="ECO:0000256" key="10">
    <source>
        <dbReference type="ARBA" id="ARBA00022840"/>
    </source>
</evidence>
<dbReference type="Pfam" id="PF21623">
    <property type="entry name" value="HK_sensor_dom_bact"/>
    <property type="match status" value="1"/>
</dbReference>
<dbReference type="InterPro" id="IPR048760">
    <property type="entry name" value="VP0354-like_sensor_dom"/>
</dbReference>